<dbReference type="AlphaFoldDB" id="A0A7S2LRE6"/>
<sequence>MRPAAVIVALRLASGGSVLGAPTQECTLGGVCDSDDIAGLLQLRHEQLAQRSSCSLQPIGETCSAKVDPAGGSAIQVLNSNIQAYKKDTYPDKFTCFGEEYVGANVDVMAFEEIDQDSELEDIFSGAGGTWQGAVCGVGKDSCAPAYDTGSGMGWNTAKFNSVPSEQPDTVLAAALPLAHNAWGVQISDADETGTAWGPQYRKLVYAVLKPVSQGSPIIFGAVHLGRKHGPNDPTGASQGANVGKVIRSAMEKNSIKAAIICGDWNPYWDEATKAFMQQFDKAQSSTRCFEEGCDDEIQCVGVGGEFSDVCKDPSPAWVADDHPVAAVQVQFTATIQGEAAMSTCPDSLNACESDYCCPGIPETGNATFPCPSASPTRSECGAQWAACPGTGNHCRGNQCCPGIPASNNMTFPCPIADPGYGLCEGSLQFPSRTSMSQ</sequence>
<organism evidence="2">
    <name type="scientific">Zooxanthella nutricula</name>
    <dbReference type="NCBI Taxonomy" id="1333877"/>
    <lineage>
        <taxon>Eukaryota</taxon>
        <taxon>Sar</taxon>
        <taxon>Alveolata</taxon>
        <taxon>Dinophyceae</taxon>
        <taxon>Peridiniales</taxon>
        <taxon>Peridiniales incertae sedis</taxon>
        <taxon>Zooxanthella</taxon>
    </lineage>
</organism>
<protein>
    <recommendedName>
        <fullName evidence="3">Endonuclease/exonuclease/phosphatase domain-containing protein</fullName>
    </recommendedName>
</protein>
<dbReference type="InterPro" id="IPR036691">
    <property type="entry name" value="Endo/exonu/phosph_ase_sf"/>
</dbReference>
<feature type="chain" id="PRO_5030588440" description="Endonuclease/exonuclease/phosphatase domain-containing protein" evidence="1">
    <location>
        <begin position="21"/>
        <end position="438"/>
    </location>
</feature>
<keyword evidence="1" id="KW-0732">Signal</keyword>
<evidence type="ECO:0008006" key="3">
    <source>
        <dbReference type="Google" id="ProtNLM"/>
    </source>
</evidence>
<dbReference type="EMBL" id="HBGW01066221">
    <property type="protein sequence ID" value="CAD9614096.1"/>
    <property type="molecule type" value="Transcribed_RNA"/>
</dbReference>
<reference evidence="2" key="1">
    <citation type="submission" date="2021-01" db="EMBL/GenBank/DDBJ databases">
        <authorList>
            <person name="Corre E."/>
            <person name="Pelletier E."/>
            <person name="Niang G."/>
            <person name="Scheremetjew M."/>
            <person name="Finn R."/>
            <person name="Kale V."/>
            <person name="Holt S."/>
            <person name="Cochrane G."/>
            <person name="Meng A."/>
            <person name="Brown T."/>
            <person name="Cohen L."/>
        </authorList>
    </citation>
    <scope>NUCLEOTIDE SEQUENCE</scope>
    <source>
        <strain evidence="2">RCC3387</strain>
    </source>
</reference>
<name>A0A7S2LRE6_9DINO</name>
<accession>A0A7S2LRE6</accession>
<dbReference type="Gene3D" id="3.60.10.10">
    <property type="entry name" value="Endonuclease/exonuclease/phosphatase"/>
    <property type="match status" value="1"/>
</dbReference>
<proteinExistence type="predicted"/>
<evidence type="ECO:0000313" key="2">
    <source>
        <dbReference type="EMBL" id="CAD9614096.1"/>
    </source>
</evidence>
<gene>
    <name evidence="2" type="ORF">BRAN1462_LOCUS42203</name>
</gene>
<dbReference type="SUPFAM" id="SSF56219">
    <property type="entry name" value="DNase I-like"/>
    <property type="match status" value="1"/>
</dbReference>
<evidence type="ECO:0000256" key="1">
    <source>
        <dbReference type="SAM" id="SignalP"/>
    </source>
</evidence>
<feature type="signal peptide" evidence="1">
    <location>
        <begin position="1"/>
        <end position="20"/>
    </location>
</feature>